<gene>
    <name evidence="1" type="ORF">Slati_1423300</name>
</gene>
<dbReference type="EMBL" id="JACGWN010000005">
    <property type="protein sequence ID" value="KAL0448669.1"/>
    <property type="molecule type" value="Genomic_DNA"/>
</dbReference>
<proteinExistence type="predicted"/>
<organism evidence="1">
    <name type="scientific">Sesamum latifolium</name>
    <dbReference type="NCBI Taxonomy" id="2727402"/>
    <lineage>
        <taxon>Eukaryota</taxon>
        <taxon>Viridiplantae</taxon>
        <taxon>Streptophyta</taxon>
        <taxon>Embryophyta</taxon>
        <taxon>Tracheophyta</taxon>
        <taxon>Spermatophyta</taxon>
        <taxon>Magnoliopsida</taxon>
        <taxon>eudicotyledons</taxon>
        <taxon>Gunneridae</taxon>
        <taxon>Pentapetalae</taxon>
        <taxon>asterids</taxon>
        <taxon>lamiids</taxon>
        <taxon>Lamiales</taxon>
        <taxon>Pedaliaceae</taxon>
        <taxon>Sesamum</taxon>
    </lineage>
</organism>
<reference evidence="1" key="1">
    <citation type="submission" date="2020-06" db="EMBL/GenBank/DDBJ databases">
        <authorList>
            <person name="Li T."/>
            <person name="Hu X."/>
            <person name="Zhang T."/>
            <person name="Song X."/>
            <person name="Zhang H."/>
            <person name="Dai N."/>
            <person name="Sheng W."/>
            <person name="Hou X."/>
            <person name="Wei L."/>
        </authorList>
    </citation>
    <scope>NUCLEOTIDE SEQUENCE</scope>
    <source>
        <strain evidence="1">KEN1</strain>
        <tissue evidence="1">Leaf</tissue>
    </source>
</reference>
<accession>A0AAW2X3G3</accession>
<reference evidence="1" key="2">
    <citation type="journal article" date="2024" name="Plant">
        <title>Genomic evolution and insights into agronomic trait innovations of Sesamum species.</title>
        <authorList>
            <person name="Miao H."/>
            <person name="Wang L."/>
            <person name="Qu L."/>
            <person name="Liu H."/>
            <person name="Sun Y."/>
            <person name="Le M."/>
            <person name="Wang Q."/>
            <person name="Wei S."/>
            <person name="Zheng Y."/>
            <person name="Lin W."/>
            <person name="Duan Y."/>
            <person name="Cao H."/>
            <person name="Xiong S."/>
            <person name="Wang X."/>
            <person name="Wei L."/>
            <person name="Li C."/>
            <person name="Ma Q."/>
            <person name="Ju M."/>
            <person name="Zhao R."/>
            <person name="Li G."/>
            <person name="Mu C."/>
            <person name="Tian Q."/>
            <person name="Mei H."/>
            <person name="Zhang T."/>
            <person name="Gao T."/>
            <person name="Zhang H."/>
        </authorList>
    </citation>
    <scope>NUCLEOTIDE SEQUENCE</scope>
    <source>
        <strain evidence="1">KEN1</strain>
    </source>
</reference>
<name>A0AAW2X3G3_9LAMI</name>
<evidence type="ECO:0000313" key="1">
    <source>
        <dbReference type="EMBL" id="KAL0448669.1"/>
    </source>
</evidence>
<comment type="caution">
    <text evidence="1">The sequence shown here is derived from an EMBL/GenBank/DDBJ whole genome shotgun (WGS) entry which is preliminary data.</text>
</comment>
<dbReference type="AlphaFoldDB" id="A0AAW2X3G3"/>
<sequence>MGAVERPMMEYSFPTADGMISSIVKPNVEANNFKIKPTIIQIIRSSVQFFGLPEEDPNKHLVNSLEICDTFKFNGVSNDVVEKIRSGPSREIGATEAK</sequence>
<protein>
    <submittedName>
        <fullName evidence="1">Uncharacterized protein</fullName>
    </submittedName>
</protein>